<proteinExistence type="predicted"/>
<dbReference type="PANTHER" id="PTHR42767">
    <property type="entry name" value="ENDO-BETA-1,6-GALACTANASE"/>
    <property type="match status" value="1"/>
</dbReference>
<keyword evidence="1" id="KW-0732">Signal</keyword>
<name>A0A1I7H618_9FLAO</name>
<feature type="domain" description="Endo-beta-1,6-galactanase-like" evidence="2">
    <location>
        <begin position="26"/>
        <end position="381"/>
    </location>
</feature>
<dbReference type="InterPro" id="IPR039743">
    <property type="entry name" value="6GAL/EXGAL"/>
</dbReference>
<feature type="chain" id="PRO_5011573447" evidence="1">
    <location>
        <begin position="22"/>
        <end position="521"/>
    </location>
</feature>
<dbReference type="STRING" id="1224947.SAMN05216480_107108"/>
<evidence type="ECO:0000313" key="5">
    <source>
        <dbReference type="Proteomes" id="UP000199138"/>
    </source>
</evidence>
<evidence type="ECO:0000259" key="2">
    <source>
        <dbReference type="Pfam" id="PF14587"/>
    </source>
</evidence>
<dbReference type="AlphaFoldDB" id="A0A1I7H618"/>
<dbReference type="InterPro" id="IPR039514">
    <property type="entry name" value="6GAL-like"/>
</dbReference>
<dbReference type="OrthoDB" id="9806701at2"/>
<dbReference type="SUPFAM" id="SSF51011">
    <property type="entry name" value="Glycosyl hydrolase domain"/>
    <property type="match status" value="1"/>
</dbReference>
<protein>
    <submittedName>
        <fullName evidence="4">O-Glycosyl hydrolase</fullName>
    </submittedName>
</protein>
<dbReference type="Pfam" id="PF14587">
    <property type="entry name" value="Glyco_hydr_30_2"/>
    <property type="match status" value="1"/>
</dbReference>
<accession>A0A1I7H618</accession>
<evidence type="ECO:0000313" key="4">
    <source>
        <dbReference type="EMBL" id="SFU56150.1"/>
    </source>
</evidence>
<dbReference type="PANTHER" id="PTHR42767:SF1">
    <property type="entry name" value="ENDO-BETA-1,6-GALACTANASE-LIKE DOMAIN-CONTAINING PROTEIN"/>
    <property type="match status" value="1"/>
</dbReference>
<dbReference type="InterPro" id="IPR017853">
    <property type="entry name" value="GH"/>
</dbReference>
<sequence>MKNNKLHVFLLFLLILANATAQEVTSIKINTSEKYQTIDNFGAAGCWYSEGIGKYWPQEKRERIAELLFSKAFDVSGNPVGIGLSAWRFNIGAGTFEQGDASGIWDVNRRVESFLAPDGSYDWTKQEGYQWFLKQANSYGVERLIAFSNSAPVQFNKNGYGFKTEKDYVANLKDEHYEDFAEFLATVVAHFNGEGIHFDYISPINEPQWDWFGEPGHAKQEGSPWSNENISKVAHLLDAKLTERKQDTKIMLSEAAQLDFLYSGNRDSRQQIQDLYSKESAINVLNLAHVPDLVVGHSYFTESSDEQLIEVRQAVKKAGEAHDITFWQSEYSMLGDGYKDGKKGRISAIDCALFLAKVIHFDLTEANAGAWQFWNALEPGNPDFDTRYYLIALQPNETHTNGDFSVTKNLWAMGHFSRFIRPGMQRIALETGLDANASAQELMASAYLNPETNEMVVVAINYSETAQTLKLDFQAEKYHLYDAYRTSAEENMNLSKIKNNEKIRKKVTLPKRSITTFVFKK</sequence>
<evidence type="ECO:0000259" key="3">
    <source>
        <dbReference type="Pfam" id="PF17189"/>
    </source>
</evidence>
<feature type="signal peptide" evidence="1">
    <location>
        <begin position="1"/>
        <end position="21"/>
    </location>
</feature>
<keyword evidence="5" id="KW-1185">Reference proteome</keyword>
<dbReference type="GO" id="GO:0004553">
    <property type="term" value="F:hydrolase activity, hydrolyzing O-glycosyl compounds"/>
    <property type="evidence" value="ECO:0007669"/>
    <property type="project" value="InterPro"/>
</dbReference>
<dbReference type="RefSeq" id="WP_093025173.1">
    <property type="nucleotide sequence ID" value="NZ_FPBK01000007.1"/>
</dbReference>
<dbReference type="Pfam" id="PF17189">
    <property type="entry name" value="Glyco_hydro_30C"/>
    <property type="match status" value="1"/>
</dbReference>
<dbReference type="EMBL" id="FPBK01000007">
    <property type="protein sequence ID" value="SFU56150.1"/>
    <property type="molecule type" value="Genomic_DNA"/>
</dbReference>
<feature type="domain" description="Glycosyl hydrolase family 30 beta sandwich" evidence="3">
    <location>
        <begin position="426"/>
        <end position="517"/>
    </location>
</feature>
<dbReference type="InterPro" id="IPR013780">
    <property type="entry name" value="Glyco_hydro_b"/>
</dbReference>
<dbReference type="Gene3D" id="2.60.40.1180">
    <property type="entry name" value="Golgi alpha-mannosidase II"/>
    <property type="match status" value="1"/>
</dbReference>
<keyword evidence="4" id="KW-0378">Hydrolase</keyword>
<evidence type="ECO:0000256" key="1">
    <source>
        <dbReference type="SAM" id="SignalP"/>
    </source>
</evidence>
<dbReference type="SUPFAM" id="SSF51445">
    <property type="entry name" value="(Trans)glycosidases"/>
    <property type="match status" value="1"/>
</dbReference>
<dbReference type="Proteomes" id="UP000199138">
    <property type="component" value="Unassembled WGS sequence"/>
</dbReference>
<dbReference type="Gene3D" id="3.20.20.80">
    <property type="entry name" value="Glycosidases"/>
    <property type="match status" value="1"/>
</dbReference>
<dbReference type="InterPro" id="IPR033452">
    <property type="entry name" value="GH30_C"/>
</dbReference>
<organism evidence="4 5">
    <name type="scientific">Pustulibacterium marinum</name>
    <dbReference type="NCBI Taxonomy" id="1224947"/>
    <lineage>
        <taxon>Bacteria</taxon>
        <taxon>Pseudomonadati</taxon>
        <taxon>Bacteroidota</taxon>
        <taxon>Flavobacteriia</taxon>
        <taxon>Flavobacteriales</taxon>
        <taxon>Flavobacteriaceae</taxon>
        <taxon>Pustulibacterium</taxon>
    </lineage>
</organism>
<gene>
    <name evidence="4" type="ORF">SAMN05216480_107108</name>
</gene>
<reference evidence="4 5" key="1">
    <citation type="submission" date="2016-10" db="EMBL/GenBank/DDBJ databases">
        <authorList>
            <person name="de Groot N.N."/>
        </authorList>
    </citation>
    <scope>NUCLEOTIDE SEQUENCE [LARGE SCALE GENOMIC DNA]</scope>
    <source>
        <strain evidence="4 5">CGMCC 1.12333</strain>
    </source>
</reference>